<reference evidence="2 3" key="1">
    <citation type="journal article" date="2023" name="G3 (Bethesda)">
        <title>A chromosome-level genome assembly of Zasmidium syzygii isolated from banana leaves.</title>
        <authorList>
            <person name="van Westerhoven A.C."/>
            <person name="Mehrabi R."/>
            <person name="Talebi R."/>
            <person name="Steentjes M.B.F."/>
            <person name="Corcolon B."/>
            <person name="Chong P.A."/>
            <person name="Kema G.H.J."/>
            <person name="Seidl M.F."/>
        </authorList>
    </citation>
    <scope>NUCLEOTIDE SEQUENCE [LARGE SCALE GENOMIC DNA]</scope>
    <source>
        <strain evidence="2 3">P124</strain>
    </source>
</reference>
<feature type="domain" description="DUF6590" evidence="1">
    <location>
        <begin position="95"/>
        <end position="215"/>
    </location>
</feature>
<keyword evidence="3" id="KW-1185">Reference proteome</keyword>
<dbReference type="Proteomes" id="UP001305779">
    <property type="component" value="Unassembled WGS sequence"/>
</dbReference>
<dbReference type="EMBL" id="JAXOVC010000001">
    <property type="protein sequence ID" value="KAK4506386.1"/>
    <property type="molecule type" value="Genomic_DNA"/>
</dbReference>
<proteinExistence type="predicted"/>
<protein>
    <recommendedName>
        <fullName evidence="1">DUF6590 domain-containing protein</fullName>
    </recommendedName>
</protein>
<organism evidence="2 3">
    <name type="scientific">Zasmidium cellare</name>
    <name type="common">Wine cellar mold</name>
    <name type="synonym">Racodium cellare</name>
    <dbReference type="NCBI Taxonomy" id="395010"/>
    <lineage>
        <taxon>Eukaryota</taxon>
        <taxon>Fungi</taxon>
        <taxon>Dikarya</taxon>
        <taxon>Ascomycota</taxon>
        <taxon>Pezizomycotina</taxon>
        <taxon>Dothideomycetes</taxon>
        <taxon>Dothideomycetidae</taxon>
        <taxon>Mycosphaerellales</taxon>
        <taxon>Mycosphaerellaceae</taxon>
        <taxon>Zasmidium</taxon>
    </lineage>
</organism>
<evidence type="ECO:0000259" key="1">
    <source>
        <dbReference type="Pfam" id="PF20233"/>
    </source>
</evidence>
<sequence>MARAIGLTFNQGIGTSITHFIRLSTVDLGHAHSRTPQLLRTGTHLVVILQQTGDPSEAQVTIIEHRRIKHLARPALIERSVMSHANKNGLLVTELTSPKSRQEPYSSTANGDWYIEKGRFFFVLNVFANHWTECPIYTYGSRGLHDNMSDALKKEHIGLKPMRISIDQYNQQNEYAPINVRYMQNPNRQLSDKAVIHVTQLRSSNFNTKVEIVAYTDGHAVNRVSSLRTRLGCF</sequence>
<dbReference type="InterPro" id="IPR046497">
    <property type="entry name" value="DUF6590"/>
</dbReference>
<evidence type="ECO:0000313" key="3">
    <source>
        <dbReference type="Proteomes" id="UP001305779"/>
    </source>
</evidence>
<accession>A0ABR0EXK8</accession>
<dbReference type="Pfam" id="PF20233">
    <property type="entry name" value="DUF6590"/>
    <property type="match status" value="1"/>
</dbReference>
<name>A0ABR0EXK8_ZASCE</name>
<evidence type="ECO:0000313" key="2">
    <source>
        <dbReference type="EMBL" id="KAK4506386.1"/>
    </source>
</evidence>
<comment type="caution">
    <text evidence="2">The sequence shown here is derived from an EMBL/GenBank/DDBJ whole genome shotgun (WGS) entry which is preliminary data.</text>
</comment>
<gene>
    <name evidence="2" type="ORF">PRZ48_000116</name>
</gene>